<dbReference type="KEGG" id="des:DSOUD_3241"/>
<dbReference type="SUPFAM" id="SSF53901">
    <property type="entry name" value="Thiolase-like"/>
    <property type="match status" value="1"/>
</dbReference>
<evidence type="ECO:0000313" key="2">
    <source>
        <dbReference type="EMBL" id="ALC17961.1"/>
    </source>
</evidence>
<dbReference type="AlphaFoldDB" id="A0A0M5IS71"/>
<dbReference type="RefSeq" id="WP_053551929.1">
    <property type="nucleotide sequence ID" value="NZ_CP010802.1"/>
</dbReference>
<keyword evidence="3" id="KW-1185">Reference proteome</keyword>
<dbReference type="Proteomes" id="UP000057158">
    <property type="component" value="Chromosome"/>
</dbReference>
<evidence type="ECO:0000313" key="3">
    <source>
        <dbReference type="Proteomes" id="UP000057158"/>
    </source>
</evidence>
<feature type="region of interest" description="Disordered" evidence="1">
    <location>
        <begin position="1"/>
        <end position="21"/>
    </location>
</feature>
<dbReference type="GO" id="GO:0016746">
    <property type="term" value="F:acyltransferase activity"/>
    <property type="evidence" value="ECO:0007669"/>
    <property type="project" value="InterPro"/>
</dbReference>
<dbReference type="EMBL" id="CP010802">
    <property type="protein sequence ID" value="ALC17961.1"/>
    <property type="molecule type" value="Genomic_DNA"/>
</dbReference>
<evidence type="ECO:0000256" key="1">
    <source>
        <dbReference type="SAM" id="MobiDB-lite"/>
    </source>
</evidence>
<name>A0A0M5IS71_9BACT</name>
<gene>
    <name evidence="2" type="ORF">DSOUD_3241</name>
</gene>
<dbReference type="STRING" id="1603606.DSOUD_3241"/>
<protein>
    <submittedName>
        <fullName evidence="2">Uncharacterized protein</fullName>
    </submittedName>
</protein>
<reference evidence="2 3" key="1">
    <citation type="submission" date="2015-07" db="EMBL/GenBank/DDBJ databases">
        <title>Isolation and Genomic Characterization of a Novel Halophilic Metal-Reducing Deltaproteobacterium from the Deep Subsurface.</title>
        <authorList>
            <person name="Badalamenti J.P."/>
            <person name="Summers Z.M."/>
            <person name="Gralnick J.A."/>
            <person name="Bond D.R."/>
        </authorList>
    </citation>
    <scope>NUCLEOTIDE SEQUENCE [LARGE SCALE GENOMIC DNA]</scope>
    <source>
        <strain evidence="2 3">WTL</strain>
    </source>
</reference>
<sequence>MKWSKTLCPDSGEAPSCPSRLSEGFDPVPDIRIGALGLSCLSGNQPFALLGAVGTSLSGALPSSSLTAAASGQGGESPVLRAPIPELEGLDSPGGRITCLAEAALGQALFALSEGTDWSRVLVLTLLPPPSSPRGRALETSALEGALRTLHPGLVQASFRFAEAEAGAVVRLKEIGQALAGGRWEAVLFGGADSLVDVGTCGTLIGKGRIATVAAAGLFPGEGAAYLLLQGGGAGTPGRARIAGAGHAPEPHPGEADSHPMTGLHAAIEAALAEAKRAAADLAVVVLPFGAETSGPLEWHQVTQRLWAPSSASVVRPAELHPSLVLGELGAAALPVALVLGCARLDFRHPAAGTVLVCEGGDHPQRGAVLLTL</sequence>
<accession>A0A0M5IS71</accession>
<proteinExistence type="predicted"/>
<dbReference type="OrthoDB" id="5405536at2"/>
<organism evidence="2 3">
    <name type="scientific">Desulfuromonas soudanensis</name>
    <dbReference type="NCBI Taxonomy" id="1603606"/>
    <lineage>
        <taxon>Bacteria</taxon>
        <taxon>Pseudomonadati</taxon>
        <taxon>Thermodesulfobacteriota</taxon>
        <taxon>Desulfuromonadia</taxon>
        <taxon>Desulfuromonadales</taxon>
        <taxon>Desulfuromonadaceae</taxon>
        <taxon>Desulfuromonas</taxon>
    </lineage>
</organism>
<dbReference type="InterPro" id="IPR016039">
    <property type="entry name" value="Thiolase-like"/>
</dbReference>
<dbReference type="PATRIC" id="fig|1603606.3.peg.3486"/>